<feature type="region of interest" description="Disordered" evidence="1">
    <location>
        <begin position="1"/>
        <end position="38"/>
    </location>
</feature>
<evidence type="ECO:0000256" key="1">
    <source>
        <dbReference type="SAM" id="MobiDB-lite"/>
    </source>
</evidence>
<proteinExistence type="predicted"/>
<evidence type="ECO:0000313" key="2">
    <source>
        <dbReference type="EMBL" id="OWK05810.1"/>
    </source>
</evidence>
<reference evidence="2 3" key="1">
    <citation type="journal article" date="2018" name="Mol. Genet. Genomics">
        <title>The red deer Cervus elaphus genome CerEla1.0: sequencing, annotating, genes, and chromosomes.</title>
        <authorList>
            <person name="Bana N.A."/>
            <person name="Nyiri A."/>
            <person name="Nagy J."/>
            <person name="Frank K."/>
            <person name="Nagy T."/>
            <person name="Steger V."/>
            <person name="Schiller M."/>
            <person name="Lakatos P."/>
            <person name="Sugar L."/>
            <person name="Horn P."/>
            <person name="Barta E."/>
            <person name="Orosz L."/>
        </authorList>
    </citation>
    <scope>NUCLEOTIDE SEQUENCE [LARGE SCALE GENOMIC DNA]</scope>
    <source>
        <strain evidence="2">Hungarian</strain>
    </source>
</reference>
<sequence>MAGAIASPAATERPPPSRPGRDCAEGGGACSGARADGVTKAPAAARSGFWELGRLPRQPAERRIPANKVYEFG</sequence>
<protein>
    <submittedName>
        <fullName evidence="2">Uncharacterized protein</fullName>
    </submittedName>
</protein>
<evidence type="ECO:0000313" key="3">
    <source>
        <dbReference type="Proteomes" id="UP000242450"/>
    </source>
</evidence>
<gene>
    <name evidence="2" type="ORF">Celaphus_00012850</name>
</gene>
<organism evidence="2 3">
    <name type="scientific">Cervus elaphus hippelaphus</name>
    <name type="common">European red deer</name>
    <dbReference type="NCBI Taxonomy" id="46360"/>
    <lineage>
        <taxon>Eukaryota</taxon>
        <taxon>Metazoa</taxon>
        <taxon>Chordata</taxon>
        <taxon>Craniata</taxon>
        <taxon>Vertebrata</taxon>
        <taxon>Euteleostomi</taxon>
        <taxon>Mammalia</taxon>
        <taxon>Eutheria</taxon>
        <taxon>Laurasiatheria</taxon>
        <taxon>Artiodactyla</taxon>
        <taxon>Ruminantia</taxon>
        <taxon>Pecora</taxon>
        <taxon>Cervidae</taxon>
        <taxon>Cervinae</taxon>
        <taxon>Cervus</taxon>
    </lineage>
</organism>
<comment type="caution">
    <text evidence="2">The sequence shown here is derived from an EMBL/GenBank/DDBJ whole genome shotgun (WGS) entry which is preliminary data.</text>
</comment>
<dbReference type="AlphaFoldDB" id="A0A212CIQ1"/>
<dbReference type="EMBL" id="MKHE01000019">
    <property type="protein sequence ID" value="OWK05810.1"/>
    <property type="molecule type" value="Genomic_DNA"/>
</dbReference>
<accession>A0A212CIQ1</accession>
<name>A0A212CIQ1_CEREH</name>
<keyword evidence="3" id="KW-1185">Reference proteome</keyword>
<dbReference type="Proteomes" id="UP000242450">
    <property type="component" value="Chromosome 19"/>
</dbReference>